<evidence type="ECO:0000256" key="7">
    <source>
        <dbReference type="ARBA" id="ARBA00023239"/>
    </source>
</evidence>
<dbReference type="InterPro" id="IPR013798">
    <property type="entry name" value="Indole-3-glycerol_P_synth_dom"/>
</dbReference>
<evidence type="ECO:0000256" key="4">
    <source>
        <dbReference type="ARBA" id="ARBA00022793"/>
    </source>
</evidence>
<evidence type="ECO:0000259" key="9">
    <source>
        <dbReference type="Pfam" id="PF00218"/>
    </source>
</evidence>
<feature type="domain" description="Indole-3-glycerol phosphate synthase" evidence="9">
    <location>
        <begin position="12"/>
        <end position="270"/>
    </location>
</feature>
<comment type="catalytic activity">
    <reaction evidence="1 8">
        <text>1-(2-carboxyphenylamino)-1-deoxy-D-ribulose 5-phosphate + H(+) = (1S,2R)-1-C-(indol-3-yl)glycerol 3-phosphate + CO2 + H2O</text>
        <dbReference type="Rhea" id="RHEA:23476"/>
        <dbReference type="ChEBI" id="CHEBI:15377"/>
        <dbReference type="ChEBI" id="CHEBI:15378"/>
        <dbReference type="ChEBI" id="CHEBI:16526"/>
        <dbReference type="ChEBI" id="CHEBI:58613"/>
        <dbReference type="ChEBI" id="CHEBI:58866"/>
        <dbReference type="EC" id="4.1.1.48"/>
    </reaction>
</comment>
<evidence type="ECO:0000256" key="8">
    <source>
        <dbReference type="HAMAP-Rule" id="MF_00134"/>
    </source>
</evidence>
<dbReference type="Pfam" id="PF00218">
    <property type="entry name" value="IGPS"/>
    <property type="match status" value="1"/>
</dbReference>
<comment type="pathway">
    <text evidence="2 8">Amino-acid biosynthesis; L-tryptophan biosynthesis; L-tryptophan from chorismate: step 4/5.</text>
</comment>
<dbReference type="NCBIfam" id="NF001377">
    <property type="entry name" value="PRK00278.2-4"/>
    <property type="match status" value="1"/>
</dbReference>
<dbReference type="InterPro" id="IPR045186">
    <property type="entry name" value="Indole-3-glycerol_P_synth"/>
</dbReference>
<dbReference type="InterPro" id="IPR001468">
    <property type="entry name" value="Indole-3-GlycerolPSynthase_CS"/>
</dbReference>
<comment type="similarity">
    <text evidence="8">Belongs to the TrpC family.</text>
</comment>
<dbReference type="PANTHER" id="PTHR22854">
    <property type="entry name" value="TRYPTOPHAN BIOSYNTHESIS PROTEIN"/>
    <property type="match status" value="1"/>
</dbReference>
<keyword evidence="6 8" id="KW-0057">Aromatic amino acid biosynthesis</keyword>
<dbReference type="HAMAP" id="MF_00134_A">
    <property type="entry name" value="IGPS_A"/>
    <property type="match status" value="1"/>
</dbReference>
<dbReference type="SUPFAM" id="SSF51366">
    <property type="entry name" value="Ribulose-phoshate binding barrel"/>
    <property type="match status" value="1"/>
</dbReference>
<dbReference type="EC" id="4.1.1.48" evidence="8"/>
<evidence type="ECO:0000256" key="2">
    <source>
        <dbReference type="ARBA" id="ARBA00004696"/>
    </source>
</evidence>
<dbReference type="Gene3D" id="3.20.20.70">
    <property type="entry name" value="Aldolase class I"/>
    <property type="match status" value="1"/>
</dbReference>
<dbReference type="GO" id="GO:0004425">
    <property type="term" value="F:indole-3-glycerol-phosphate synthase activity"/>
    <property type="evidence" value="ECO:0007669"/>
    <property type="project" value="UniProtKB-UniRule"/>
</dbReference>
<evidence type="ECO:0000313" key="10">
    <source>
        <dbReference type="EMBL" id="PDH41872.1"/>
    </source>
</evidence>
<sequence length="276" mass="30544">MESEMGSTPDILKRIVATKWEELRDRESETSRSDLQSICRDAAPTRGFMASLAAAGKAACPGIIAEIKKASPSKGVIRENFDPLQIARSYERGGASCLSVLTDESYFQGSDQYLMRAKEAVSLPVLRKDFVVDEYQLLEARAIGADCVLLIVALLPLDRLHALYGKAVELGMDVLVEVHDEAELELALQVSPEIVGVNNRDLRTFEVDLETTWRLQALIEHEEPSCHIVTESGIHTQEDIAAMRSRGINSFLVGEAFMRADDPGAKLAELFRLEPR</sequence>
<protein>
    <recommendedName>
        <fullName evidence="8">Indole-3-glycerol phosphate synthase</fullName>
        <shortName evidence="8">IGPS</shortName>
        <ecNumber evidence="8">4.1.1.48</ecNumber>
    </recommendedName>
</protein>
<dbReference type="CDD" id="cd00331">
    <property type="entry name" value="IGPS"/>
    <property type="match status" value="1"/>
</dbReference>
<dbReference type="InterPro" id="IPR011060">
    <property type="entry name" value="RibuloseP-bd_barrel"/>
</dbReference>
<keyword evidence="3 8" id="KW-0028">Amino-acid biosynthesis</keyword>
<dbReference type="EMBL" id="NTKD01000002">
    <property type="protein sequence ID" value="PDH41872.1"/>
    <property type="molecule type" value="Genomic_DNA"/>
</dbReference>
<dbReference type="GO" id="GO:0000162">
    <property type="term" value="P:L-tryptophan biosynthetic process"/>
    <property type="evidence" value="ECO:0007669"/>
    <property type="project" value="UniProtKB-UniRule"/>
</dbReference>
<accession>A0A2A5WZI3</accession>
<dbReference type="AlphaFoldDB" id="A0A2A5WZI3"/>
<gene>
    <name evidence="8" type="primary">trpC</name>
    <name evidence="10" type="ORF">CNE99_00625</name>
</gene>
<keyword evidence="7 8" id="KW-0456">Lyase</keyword>
<reference evidence="10 11" key="1">
    <citation type="submission" date="2017-08" db="EMBL/GenBank/DDBJ databases">
        <title>Fine stratification of microbial communities through a metagenomic profile of the photic zone.</title>
        <authorList>
            <person name="Haro-Moreno J.M."/>
            <person name="Lopez-Perez M."/>
            <person name="De La Torre J."/>
            <person name="Picazo A."/>
            <person name="Camacho A."/>
            <person name="Rodriguez-Valera F."/>
        </authorList>
    </citation>
    <scope>NUCLEOTIDE SEQUENCE [LARGE SCALE GENOMIC DNA]</scope>
    <source>
        <strain evidence="10">MED-G24</strain>
    </source>
</reference>
<evidence type="ECO:0000256" key="5">
    <source>
        <dbReference type="ARBA" id="ARBA00022822"/>
    </source>
</evidence>
<dbReference type="InterPro" id="IPR013785">
    <property type="entry name" value="Aldolase_TIM"/>
</dbReference>
<evidence type="ECO:0000256" key="1">
    <source>
        <dbReference type="ARBA" id="ARBA00001633"/>
    </source>
</evidence>
<dbReference type="PANTHER" id="PTHR22854:SF2">
    <property type="entry name" value="INDOLE-3-GLYCEROL-PHOSPHATE SYNTHASE"/>
    <property type="match status" value="1"/>
</dbReference>
<evidence type="ECO:0000256" key="6">
    <source>
        <dbReference type="ARBA" id="ARBA00023141"/>
    </source>
</evidence>
<dbReference type="NCBIfam" id="NF001373">
    <property type="entry name" value="PRK00278.1-6"/>
    <property type="match status" value="1"/>
</dbReference>
<proteinExistence type="inferred from homology"/>
<evidence type="ECO:0000313" key="11">
    <source>
        <dbReference type="Proteomes" id="UP000219327"/>
    </source>
</evidence>
<comment type="caution">
    <text evidence="10">The sequence shown here is derived from an EMBL/GenBank/DDBJ whole genome shotgun (WGS) entry which is preliminary data.</text>
</comment>
<keyword evidence="5 8" id="KW-0822">Tryptophan biosynthesis</keyword>
<dbReference type="GO" id="GO:0004640">
    <property type="term" value="F:phosphoribosylanthranilate isomerase activity"/>
    <property type="evidence" value="ECO:0007669"/>
    <property type="project" value="TreeGrafter"/>
</dbReference>
<dbReference type="HAMAP" id="MF_00134_B">
    <property type="entry name" value="IGPS_B"/>
    <property type="match status" value="1"/>
</dbReference>
<dbReference type="PROSITE" id="PS00614">
    <property type="entry name" value="IGPS"/>
    <property type="match status" value="1"/>
</dbReference>
<keyword evidence="4 8" id="KW-0210">Decarboxylase</keyword>
<dbReference type="FunFam" id="3.20.20.70:FF:000024">
    <property type="entry name" value="Indole-3-glycerol phosphate synthase"/>
    <property type="match status" value="1"/>
</dbReference>
<dbReference type="UniPathway" id="UPA00035">
    <property type="reaction ID" value="UER00043"/>
</dbReference>
<organism evidence="10 11">
    <name type="scientific">OM182 bacterium MED-G24</name>
    <dbReference type="NCBI Taxonomy" id="1986255"/>
    <lineage>
        <taxon>Bacteria</taxon>
        <taxon>Pseudomonadati</taxon>
        <taxon>Pseudomonadota</taxon>
        <taxon>Gammaproteobacteria</taxon>
        <taxon>OMG group</taxon>
        <taxon>OM182 clade</taxon>
    </lineage>
</organism>
<dbReference type="Proteomes" id="UP000219327">
    <property type="component" value="Unassembled WGS sequence"/>
</dbReference>
<evidence type="ECO:0000256" key="3">
    <source>
        <dbReference type="ARBA" id="ARBA00022605"/>
    </source>
</evidence>
<name>A0A2A5WZI3_9GAMM</name>